<sequence>MNKKWLISLVLLIIMTGCGTKITLKPPVDDQTTATVEVNEGGMEVDYEDETEYLDFEGVLEETTEETADDTGKDEQPESTRPNQEVVESDIVGYHDLIVDLSDKSIDVDITDPRLSDLVKHLKTNPYNYTLKQIGKVTQPDHLFALVNKLNQLPESYIPNDLREPQVRFSFSGPDEKRNLRDVAASGLETMFEAADTASIQLFALSGYRSYNRQRDIYNNNVSTRGVEATDKVSARPGHSEHQSGLAMDITSASAGFDLIYAFGETEEGIWVQDHAHLYGFIVRYGKDKTPITGYDYEPWHLRYVGLDLASYIYEHQITLEELYINVEKAINLQ</sequence>
<dbReference type="SUPFAM" id="SSF55166">
    <property type="entry name" value="Hedgehog/DD-peptidase"/>
    <property type="match status" value="1"/>
</dbReference>
<dbReference type="InterPro" id="IPR058193">
    <property type="entry name" value="VanY/YodJ_core_dom"/>
</dbReference>
<dbReference type="RefSeq" id="WP_125137567.1">
    <property type="nucleotide sequence ID" value="NZ_LR130778.1"/>
</dbReference>
<dbReference type="PANTHER" id="PTHR34385:SF1">
    <property type="entry name" value="PEPTIDOGLYCAN L-ALANYL-D-GLUTAMATE ENDOPEPTIDASE CWLK"/>
    <property type="match status" value="1"/>
</dbReference>
<dbReference type="CDD" id="cd14852">
    <property type="entry name" value="LD-carboxypeptidase"/>
    <property type="match status" value="1"/>
</dbReference>
<protein>
    <submittedName>
        <fullName evidence="3">Peptidase M15</fullName>
    </submittedName>
</protein>
<dbReference type="EMBL" id="LR130778">
    <property type="protein sequence ID" value="VDN48435.1"/>
    <property type="molecule type" value="Genomic_DNA"/>
</dbReference>
<gene>
    <name evidence="3" type="ORF">PATL70BA_2537</name>
</gene>
<evidence type="ECO:0000313" key="3">
    <source>
        <dbReference type="EMBL" id="VDN48435.1"/>
    </source>
</evidence>
<dbReference type="Proteomes" id="UP000279029">
    <property type="component" value="Chromosome"/>
</dbReference>
<feature type="region of interest" description="Disordered" evidence="1">
    <location>
        <begin position="60"/>
        <end position="84"/>
    </location>
</feature>
<dbReference type="InterPro" id="IPR003709">
    <property type="entry name" value="VanY-like_core_dom"/>
</dbReference>
<dbReference type="GO" id="GO:0008233">
    <property type="term" value="F:peptidase activity"/>
    <property type="evidence" value="ECO:0007669"/>
    <property type="project" value="InterPro"/>
</dbReference>
<evidence type="ECO:0000259" key="2">
    <source>
        <dbReference type="Pfam" id="PF02557"/>
    </source>
</evidence>
<name>A0A3P7NZR0_9FIRM</name>
<dbReference type="OrthoDB" id="9792074at2"/>
<dbReference type="InterPro" id="IPR052179">
    <property type="entry name" value="DD-CPase-like"/>
</dbReference>
<dbReference type="PANTHER" id="PTHR34385">
    <property type="entry name" value="D-ALANYL-D-ALANINE CARBOXYPEPTIDASE"/>
    <property type="match status" value="1"/>
</dbReference>
<dbReference type="Pfam" id="PF02557">
    <property type="entry name" value="VanY"/>
    <property type="match status" value="1"/>
</dbReference>
<evidence type="ECO:0000256" key="1">
    <source>
        <dbReference type="SAM" id="MobiDB-lite"/>
    </source>
</evidence>
<dbReference type="KEGG" id="cbar:PATL70BA_2537"/>
<dbReference type="PROSITE" id="PS51257">
    <property type="entry name" value="PROKAR_LIPOPROTEIN"/>
    <property type="match status" value="1"/>
</dbReference>
<evidence type="ECO:0000313" key="4">
    <source>
        <dbReference type="Proteomes" id="UP000279029"/>
    </source>
</evidence>
<organism evidence="3 4">
    <name type="scientific">Petrocella atlantisensis</name>
    <dbReference type="NCBI Taxonomy" id="2173034"/>
    <lineage>
        <taxon>Bacteria</taxon>
        <taxon>Bacillati</taxon>
        <taxon>Bacillota</taxon>
        <taxon>Clostridia</taxon>
        <taxon>Lachnospirales</taxon>
        <taxon>Vallitaleaceae</taxon>
        <taxon>Petrocella</taxon>
    </lineage>
</organism>
<dbReference type="GO" id="GO:0006508">
    <property type="term" value="P:proteolysis"/>
    <property type="evidence" value="ECO:0007669"/>
    <property type="project" value="InterPro"/>
</dbReference>
<dbReference type="InterPro" id="IPR009045">
    <property type="entry name" value="Zn_M74/Hedgehog-like"/>
</dbReference>
<accession>A0A3P7NZR0</accession>
<proteinExistence type="predicted"/>
<feature type="domain" description="D-alanyl-D-alanine carboxypeptidase-like core" evidence="2">
    <location>
        <begin position="178"/>
        <end position="306"/>
    </location>
</feature>
<dbReference type="Gene3D" id="3.30.1380.10">
    <property type="match status" value="1"/>
</dbReference>
<keyword evidence="4" id="KW-1185">Reference proteome</keyword>
<feature type="compositionally biased region" description="Acidic residues" evidence="1">
    <location>
        <begin position="60"/>
        <end position="69"/>
    </location>
</feature>
<reference evidence="3 4" key="1">
    <citation type="submission" date="2018-09" db="EMBL/GenBank/DDBJ databases">
        <authorList>
            <person name="Postec A."/>
        </authorList>
    </citation>
    <scope>NUCLEOTIDE SEQUENCE [LARGE SCALE GENOMIC DNA]</scope>
    <source>
        <strain evidence="3">70B-A</strain>
    </source>
</reference>
<dbReference type="AlphaFoldDB" id="A0A3P7NZR0"/>